<dbReference type="KEGG" id="vg:5659203"/>
<reference evidence="1 2" key="1">
    <citation type="journal article" date="2007" name="Virology">
        <title>Sequence and annotation of the 369-kb NY-2A and the 345-kb AR158 viruses that infect Chlorella NC64A.</title>
        <authorList>
            <person name="Fitzgerald L.A."/>
            <person name="Graves M.V."/>
            <person name="Li X."/>
            <person name="Feldblyum T."/>
            <person name="Nierman W.C."/>
            <person name="Van Etten J.L."/>
        </authorList>
    </citation>
    <scope>NUCLEOTIDE SEQUENCE [LARGE SCALE GENOMIC DNA]</scope>
    <source>
        <strain evidence="1 2">NY-2A</strain>
    </source>
</reference>
<evidence type="ECO:0000313" key="1">
    <source>
        <dbReference type="EMBL" id="ABT14451.1"/>
    </source>
</evidence>
<proteinExistence type="predicted"/>
<dbReference type="OrthoDB" id="34118at10239"/>
<accession>A7IVS7</accession>
<dbReference type="RefSeq" id="YP_001497248.1">
    <property type="nucleotide sequence ID" value="NC_009898.1"/>
</dbReference>
<organismHost>
    <name type="scientific">Chlorella</name>
    <dbReference type="NCBI Taxonomy" id="3071"/>
</organismHost>
<dbReference type="EMBL" id="DQ491002">
    <property type="protein sequence ID" value="ABT14451.1"/>
    <property type="molecule type" value="Genomic_DNA"/>
</dbReference>
<gene>
    <name evidence="1" type="primary">b052R</name>
    <name evidence="1" type="ORF">NY2A_b052R</name>
</gene>
<name>A7IVS7_PBCVN</name>
<dbReference type="GeneID" id="5659203"/>
<dbReference type="Proteomes" id="UP000202419">
    <property type="component" value="Segment"/>
</dbReference>
<sequence>MVNVSVFIVPVITLPEVTTFAVAFCPVAFPTMLMFALVRLPDVAMFAPPIVFTSIFDSSNTFPVLPMTLVTGKFAPVNCNQFDADVVGVPRSMYVTFASA</sequence>
<evidence type="ECO:0000313" key="2">
    <source>
        <dbReference type="Proteomes" id="UP000202419"/>
    </source>
</evidence>
<keyword evidence="2" id="KW-1185">Reference proteome</keyword>
<protein>
    <submittedName>
        <fullName evidence="1">Uncharacterized protein b052R</fullName>
    </submittedName>
</protein>
<organism evidence="1 2">
    <name type="scientific">Paramecium bursaria Chlorella virus NY2A</name>
    <name type="common">PBCV-NY2A</name>
    <dbReference type="NCBI Taxonomy" id="46021"/>
    <lineage>
        <taxon>Viruses</taxon>
        <taxon>Varidnaviria</taxon>
        <taxon>Bamfordvirae</taxon>
        <taxon>Nucleocytoviricota</taxon>
        <taxon>Megaviricetes</taxon>
        <taxon>Algavirales</taxon>
        <taxon>Phycodnaviridae</taxon>
        <taxon>Chlorovirus</taxon>
        <taxon>Chlorovirus americanus</taxon>
    </lineage>
</organism>